<dbReference type="InterPro" id="IPR027417">
    <property type="entry name" value="P-loop_NTPase"/>
</dbReference>
<dbReference type="PROSITE" id="PS51194">
    <property type="entry name" value="HELICASE_CTER"/>
    <property type="match status" value="1"/>
</dbReference>
<dbReference type="SUPFAM" id="SSF52540">
    <property type="entry name" value="P-loop containing nucleoside triphosphate hydrolases"/>
    <property type="match status" value="2"/>
</dbReference>
<dbReference type="PROSITE" id="PS51192">
    <property type="entry name" value="HELICASE_ATP_BIND_1"/>
    <property type="match status" value="1"/>
</dbReference>
<comment type="similarity">
    <text evidence="1">Belongs to the helicase family. RLR subfamily.</text>
</comment>
<evidence type="ECO:0000313" key="8">
    <source>
        <dbReference type="EMBL" id="TMS35108.1"/>
    </source>
</evidence>
<dbReference type="InterPro" id="IPR006935">
    <property type="entry name" value="Helicase/UvrB_N"/>
</dbReference>
<dbReference type="GO" id="GO:0003677">
    <property type="term" value="F:DNA binding"/>
    <property type="evidence" value="ECO:0007669"/>
    <property type="project" value="InterPro"/>
</dbReference>
<dbReference type="SMART" id="SM00487">
    <property type="entry name" value="DEXDc"/>
    <property type="match status" value="1"/>
</dbReference>
<dbReference type="PANTHER" id="PTHR14074">
    <property type="entry name" value="HELICASE WITH DEATH DOMAIN-RELATED"/>
    <property type="match status" value="1"/>
</dbReference>
<dbReference type="InterPro" id="IPR021673">
    <property type="entry name" value="RLR_CTR"/>
</dbReference>
<proteinExistence type="inferred from homology"/>
<comment type="catalytic activity">
    <reaction evidence="4">
        <text>ATP + H2O = ADP + phosphate + H(+)</text>
        <dbReference type="Rhea" id="RHEA:13065"/>
        <dbReference type="ChEBI" id="CHEBI:15377"/>
        <dbReference type="ChEBI" id="CHEBI:15378"/>
        <dbReference type="ChEBI" id="CHEBI:30616"/>
        <dbReference type="ChEBI" id="CHEBI:43474"/>
        <dbReference type="ChEBI" id="CHEBI:456216"/>
        <dbReference type="EC" id="3.6.4.13"/>
    </reaction>
    <physiologicalReaction direction="left-to-right" evidence="4">
        <dbReference type="Rhea" id="RHEA:13066"/>
    </physiologicalReaction>
</comment>
<feature type="domain" description="RLR CTR" evidence="7">
    <location>
        <begin position="651"/>
        <end position="781"/>
    </location>
</feature>
<dbReference type="GO" id="GO:0003724">
    <property type="term" value="F:RNA helicase activity"/>
    <property type="evidence" value="ECO:0007669"/>
    <property type="project" value="UniProtKB-EC"/>
</dbReference>
<evidence type="ECO:0008006" key="10">
    <source>
        <dbReference type="Google" id="ProtNLM"/>
    </source>
</evidence>
<dbReference type="Gene3D" id="1.20.1320.30">
    <property type="match status" value="1"/>
</dbReference>
<dbReference type="Pfam" id="PF00271">
    <property type="entry name" value="Helicase_C"/>
    <property type="match status" value="1"/>
</dbReference>
<evidence type="ECO:0000256" key="1">
    <source>
        <dbReference type="ARBA" id="ARBA00006866"/>
    </source>
</evidence>
<dbReference type="Gene3D" id="3.40.50.300">
    <property type="entry name" value="P-loop containing nucleotide triphosphate hydrolases"/>
    <property type="match status" value="2"/>
</dbReference>
<dbReference type="PANTHER" id="PTHR14074:SF16">
    <property type="entry name" value="ANTIVIRAL INNATE IMMUNE RESPONSE RECEPTOR RIG-I"/>
    <property type="match status" value="1"/>
</dbReference>
<dbReference type="OrthoDB" id="416741at2759"/>
<protein>
    <recommendedName>
        <fullName evidence="10">RNA helicase</fullName>
    </recommendedName>
</protein>
<feature type="domain" description="Helicase ATP-binding" evidence="5">
    <location>
        <begin position="97"/>
        <end position="271"/>
    </location>
</feature>
<keyword evidence="2" id="KW-0399">Innate immunity</keyword>
<comment type="caution">
    <text evidence="8">The sequence shown here is derived from an EMBL/GenBank/DDBJ whole genome shotgun (WGS) entry which is preliminary data.</text>
</comment>
<dbReference type="Proteomes" id="UP000298663">
    <property type="component" value="Unassembled WGS sequence"/>
</dbReference>
<dbReference type="Pfam" id="PF11648">
    <property type="entry name" value="RIG-I_C-RD"/>
    <property type="match status" value="1"/>
</dbReference>
<dbReference type="InterPro" id="IPR038557">
    <property type="entry name" value="RLR_C_sf"/>
</dbReference>
<name>A0A4U8UTL4_STECR</name>
<dbReference type="Pfam" id="PF04851">
    <property type="entry name" value="ResIII"/>
    <property type="match status" value="1"/>
</dbReference>
<evidence type="ECO:0000259" key="5">
    <source>
        <dbReference type="PROSITE" id="PS51192"/>
    </source>
</evidence>
<dbReference type="EMBL" id="AZBU02000001">
    <property type="protein sequence ID" value="TMS35108.1"/>
    <property type="molecule type" value="Genomic_DNA"/>
</dbReference>
<reference evidence="8 9" key="1">
    <citation type="journal article" date="2015" name="Genome Biol.">
        <title>Comparative genomics of Steinernema reveals deeply conserved gene regulatory networks.</title>
        <authorList>
            <person name="Dillman A.R."/>
            <person name="Macchietto M."/>
            <person name="Porter C.F."/>
            <person name="Rogers A."/>
            <person name="Williams B."/>
            <person name="Antoshechkin I."/>
            <person name="Lee M.M."/>
            <person name="Goodwin Z."/>
            <person name="Lu X."/>
            <person name="Lewis E.E."/>
            <person name="Goodrich-Blair H."/>
            <person name="Stock S.P."/>
            <person name="Adams B.J."/>
            <person name="Sternberg P.W."/>
            <person name="Mortazavi A."/>
        </authorList>
    </citation>
    <scope>NUCLEOTIDE SEQUENCE [LARGE SCALE GENOMIC DNA]</scope>
    <source>
        <strain evidence="8 9">ALL</strain>
    </source>
</reference>
<evidence type="ECO:0000313" key="9">
    <source>
        <dbReference type="Proteomes" id="UP000298663"/>
    </source>
</evidence>
<accession>A0A4U8UTL4</accession>
<reference evidence="8 9" key="2">
    <citation type="journal article" date="2019" name="G3 (Bethesda)">
        <title>Hybrid Assembly of the Genome of the Entomopathogenic Nematode Steinernema carpocapsae Identifies the X-Chromosome.</title>
        <authorList>
            <person name="Serra L."/>
            <person name="Macchietto M."/>
            <person name="Macias-Munoz A."/>
            <person name="McGill C.J."/>
            <person name="Rodriguez I.M."/>
            <person name="Rodriguez B."/>
            <person name="Murad R."/>
            <person name="Mortazavi A."/>
        </authorList>
    </citation>
    <scope>NUCLEOTIDE SEQUENCE [LARGE SCALE GENOMIC DNA]</scope>
    <source>
        <strain evidence="8 9">ALL</strain>
    </source>
</reference>
<sequence length="807" mass="90864">MVKFSIFPYPNFAICAVLKPFLAIRTPEMSANCDGAILFVDETASSEAIFSMESQNQITLLDMNPLSVINWDKFTPETPVAIRPEHFDLRPYQEELAHHALKGENTIIWAPTGSGKTIVAVHVIAQHLLKGNGRKVCFVVPNVTLLEQQKRVCERHMDAKVNIIKAESKAPFSGMVAASHIVLLTPQMLVNALQNTTEGKENFSLSVFSMIVLDECHHTAESHPYNVLMHHYHDVKLKGTGKSPQIVGLTASLGAGTSRNANEAFRHIQKLCANLDSPKISTVEKHKADLTGFAVETKDRIRYVESNYRSKPFFKDVMELMSELENGIFVHPAIACDPVKKAMIKEQVCRSSDASSTANYRSSASTRYSQAYQNWLGNALMITLPKVDLPSDARVEIMTRFRLLKILYKMIELWANFNGKCAMDYYMKESEGLPIPLPVHDRIRELVSYRNDNSDMLIEMCQLLVEKFGEGTDGASPARVLIFVKEREYTYMLANIIDCCNELKALGVRPDFLISTNSGDGECRLNPEEQRSKLEKFRSGEINLLCSTSVAEEGLDVAECNLVIKYNYASSDIAHVQRRGRARHQNSYAVLFTHDKNLEQQENKNILSEELSNQAIALLRQMPQKMFEAEVQELVRKSYSDRVIERAAKETASLALKDVGARYDILCRTCTEFIGRSTDVRHSNHSLHILCDGSIWDRFTCEESVSQENFLKTSELPIGKIYCNNCKEVWGRIVIFKGIAVPIIACKGILLQNARGERFPCAKWAGIKGRYFCPEEVKSVDLARLSAAPHRPQFLTVLMGETESRSL</sequence>
<dbReference type="AlphaFoldDB" id="A0A4U8UTL4"/>
<keyword evidence="3" id="KW-0391">Immunity</keyword>
<evidence type="ECO:0000256" key="4">
    <source>
        <dbReference type="ARBA" id="ARBA00049390"/>
    </source>
</evidence>
<dbReference type="PROSITE" id="PS51789">
    <property type="entry name" value="RLR_CTR"/>
    <property type="match status" value="1"/>
</dbReference>
<dbReference type="STRING" id="34508.A0A4U8UTL4"/>
<organism evidence="8 9">
    <name type="scientific">Steinernema carpocapsae</name>
    <name type="common">Entomopathogenic nematode</name>
    <dbReference type="NCBI Taxonomy" id="34508"/>
    <lineage>
        <taxon>Eukaryota</taxon>
        <taxon>Metazoa</taxon>
        <taxon>Ecdysozoa</taxon>
        <taxon>Nematoda</taxon>
        <taxon>Chromadorea</taxon>
        <taxon>Rhabditida</taxon>
        <taxon>Tylenchina</taxon>
        <taxon>Panagrolaimomorpha</taxon>
        <taxon>Strongyloidoidea</taxon>
        <taxon>Steinernematidae</taxon>
        <taxon>Steinernema</taxon>
    </lineage>
</organism>
<evidence type="ECO:0000259" key="6">
    <source>
        <dbReference type="PROSITE" id="PS51194"/>
    </source>
</evidence>
<dbReference type="InterPro" id="IPR001650">
    <property type="entry name" value="Helicase_C-like"/>
</dbReference>
<dbReference type="GO" id="GO:0045087">
    <property type="term" value="P:innate immune response"/>
    <property type="evidence" value="ECO:0007669"/>
    <property type="project" value="UniProtKB-KW"/>
</dbReference>
<dbReference type="Gene3D" id="2.170.150.30">
    <property type="entry name" value="RIG-I-like receptor, C-terminal regulatory domain"/>
    <property type="match status" value="1"/>
</dbReference>
<feature type="domain" description="Helicase C-terminal" evidence="6">
    <location>
        <begin position="459"/>
        <end position="624"/>
    </location>
</feature>
<dbReference type="GO" id="GO:0005737">
    <property type="term" value="C:cytoplasm"/>
    <property type="evidence" value="ECO:0007669"/>
    <property type="project" value="TreeGrafter"/>
</dbReference>
<dbReference type="InterPro" id="IPR051363">
    <property type="entry name" value="RLR_Helicase"/>
</dbReference>
<dbReference type="GO" id="GO:0005524">
    <property type="term" value="F:ATP binding"/>
    <property type="evidence" value="ECO:0007669"/>
    <property type="project" value="InterPro"/>
</dbReference>
<dbReference type="GO" id="GO:0016787">
    <property type="term" value="F:hydrolase activity"/>
    <property type="evidence" value="ECO:0007669"/>
    <property type="project" value="InterPro"/>
</dbReference>
<evidence type="ECO:0000256" key="2">
    <source>
        <dbReference type="ARBA" id="ARBA00022588"/>
    </source>
</evidence>
<gene>
    <name evidence="8" type="ORF">L596_002574</name>
</gene>
<dbReference type="InterPro" id="IPR014001">
    <property type="entry name" value="Helicase_ATP-bd"/>
</dbReference>
<dbReference type="SMART" id="SM00490">
    <property type="entry name" value="HELICc"/>
    <property type="match status" value="1"/>
</dbReference>
<evidence type="ECO:0000259" key="7">
    <source>
        <dbReference type="PROSITE" id="PS51789"/>
    </source>
</evidence>
<keyword evidence="9" id="KW-1185">Reference proteome</keyword>
<evidence type="ECO:0000256" key="3">
    <source>
        <dbReference type="ARBA" id="ARBA00022859"/>
    </source>
</evidence>